<comment type="caution">
    <text evidence="1">The sequence shown here is derived from an EMBL/GenBank/DDBJ whole genome shotgun (WGS) entry which is preliminary data.</text>
</comment>
<feature type="non-terminal residue" evidence="1">
    <location>
        <position position="59"/>
    </location>
</feature>
<proteinExistence type="predicted"/>
<gene>
    <name evidence="1" type="ORF">SNEC2469_LOCUS22894</name>
</gene>
<dbReference type="EMBL" id="CAJNJA010042175">
    <property type="protein sequence ID" value="CAE7781295.1"/>
    <property type="molecule type" value="Genomic_DNA"/>
</dbReference>
<sequence>MRCPCLRLAGKTTDGREEDEDEAQVEGIKISCSEPYFVEDGIYSPEKSLRCSQPLDLRV</sequence>
<organism evidence="1 2">
    <name type="scientific">Symbiodinium necroappetens</name>
    <dbReference type="NCBI Taxonomy" id="1628268"/>
    <lineage>
        <taxon>Eukaryota</taxon>
        <taxon>Sar</taxon>
        <taxon>Alveolata</taxon>
        <taxon>Dinophyceae</taxon>
        <taxon>Suessiales</taxon>
        <taxon>Symbiodiniaceae</taxon>
        <taxon>Symbiodinium</taxon>
    </lineage>
</organism>
<protein>
    <submittedName>
        <fullName evidence="1">Uncharacterized protein</fullName>
    </submittedName>
</protein>
<evidence type="ECO:0000313" key="1">
    <source>
        <dbReference type="EMBL" id="CAE7781295.1"/>
    </source>
</evidence>
<accession>A0A812YPR3</accession>
<evidence type="ECO:0000313" key="2">
    <source>
        <dbReference type="Proteomes" id="UP000601435"/>
    </source>
</evidence>
<dbReference type="AlphaFoldDB" id="A0A812YPR3"/>
<dbReference type="Proteomes" id="UP000601435">
    <property type="component" value="Unassembled WGS sequence"/>
</dbReference>
<keyword evidence="2" id="KW-1185">Reference proteome</keyword>
<name>A0A812YPR3_9DINO</name>
<dbReference type="OrthoDB" id="418142at2759"/>
<reference evidence="1" key="1">
    <citation type="submission" date="2021-02" db="EMBL/GenBank/DDBJ databases">
        <authorList>
            <person name="Dougan E. K."/>
            <person name="Rhodes N."/>
            <person name="Thang M."/>
            <person name="Chan C."/>
        </authorList>
    </citation>
    <scope>NUCLEOTIDE SEQUENCE</scope>
</reference>